<comment type="caution">
    <text evidence="3">The sequence shown here is derived from an EMBL/GenBank/DDBJ whole genome shotgun (WGS) entry which is preliminary data.</text>
</comment>
<feature type="domain" description="HNH nuclease" evidence="1">
    <location>
        <begin position="189"/>
        <end position="243"/>
    </location>
</feature>
<proteinExistence type="predicted"/>
<dbReference type="Pfam" id="PF26340">
    <property type="entry name" value="DNA-SBD_ScoMcrA"/>
    <property type="match status" value="1"/>
</dbReference>
<dbReference type="InterPro" id="IPR011396">
    <property type="entry name" value="PT_DNA_restrict"/>
</dbReference>
<feature type="domain" description="ScoMcrA-like DNA sulfur-binding" evidence="2">
    <location>
        <begin position="9"/>
        <end position="158"/>
    </location>
</feature>
<evidence type="ECO:0000313" key="3">
    <source>
        <dbReference type="EMBL" id="PTL55564.1"/>
    </source>
</evidence>
<keyword evidence="3" id="KW-0540">Nuclease</keyword>
<reference evidence="3 4" key="1">
    <citation type="submission" date="2018-03" db="EMBL/GenBank/DDBJ databases">
        <title>Aquarubrobacter algicola gen. nov., sp. nov., a novel actinobacterium isolated from shallow eutrophic lake during the end of cyanobacterial harmful algal blooms.</title>
        <authorList>
            <person name="Chun S.J."/>
        </authorList>
    </citation>
    <scope>NUCLEOTIDE SEQUENCE [LARGE SCALE GENOMIC DNA]</scope>
    <source>
        <strain evidence="3 4">Seoho-28</strain>
    </source>
</reference>
<keyword evidence="3" id="KW-0255">Endonuclease</keyword>
<organism evidence="3 4">
    <name type="scientific">Paraconexibacter algicola</name>
    <dbReference type="NCBI Taxonomy" id="2133960"/>
    <lineage>
        <taxon>Bacteria</taxon>
        <taxon>Bacillati</taxon>
        <taxon>Actinomycetota</taxon>
        <taxon>Thermoleophilia</taxon>
        <taxon>Solirubrobacterales</taxon>
        <taxon>Paraconexibacteraceae</taxon>
        <taxon>Paraconexibacter</taxon>
    </lineage>
</organism>
<name>A0A2T4UDI4_9ACTN</name>
<dbReference type="CDD" id="cd00085">
    <property type="entry name" value="HNHc"/>
    <property type="match status" value="1"/>
</dbReference>
<dbReference type="Proteomes" id="UP000240739">
    <property type="component" value="Unassembled WGS sequence"/>
</dbReference>
<evidence type="ECO:0000313" key="4">
    <source>
        <dbReference type="Proteomes" id="UP000240739"/>
    </source>
</evidence>
<accession>A0A2T4UDI4</accession>
<keyword evidence="3" id="KW-0378">Hydrolase</keyword>
<dbReference type="InterPro" id="IPR003615">
    <property type="entry name" value="HNH_nuc"/>
</dbReference>
<protein>
    <submittedName>
        <fullName evidence="3">Restriction endonuclease</fullName>
    </submittedName>
</protein>
<dbReference type="InterPro" id="IPR058813">
    <property type="entry name" value="DNA-SBD_ScoMcrA"/>
</dbReference>
<dbReference type="NCBIfam" id="NF045808">
    <property type="entry name" value="PT-DNA_restrict"/>
    <property type="match status" value="1"/>
</dbReference>
<evidence type="ECO:0000259" key="1">
    <source>
        <dbReference type="Pfam" id="PF13391"/>
    </source>
</evidence>
<dbReference type="Pfam" id="PF13391">
    <property type="entry name" value="HNH_2"/>
    <property type="match status" value="1"/>
</dbReference>
<gene>
    <name evidence="3" type="ORF">C7Y72_18130</name>
</gene>
<dbReference type="AlphaFoldDB" id="A0A2T4UDI4"/>
<sequence>MPEDQVRGELLDRLQALRVAERDGMRAPHKPLLLLYALARVQAGEPRLVAFAEAEGPLQELLDGFGPPRPTEPRYPFWHLRTDGLWDVPAVEEFDTGPSSRRPGVTALRAAGWGGFVEEFDRALRDDPELVRLAAHAVLDRHFEPSLHDPIASAVGLDLAAAATVAEVRKRKRDRAFRHRVLVAYEHRCAACGWNAYLGSDAFGLEAAHVLWHTHGGPDELDNGLCLCALHHLALDRGALSIDDEYRLLVSQHISGSTGVADGLHALAGRPLGRPQPGNPPIRPDHADWHRAQVFRAPARAA</sequence>
<keyword evidence="4" id="KW-1185">Reference proteome</keyword>
<evidence type="ECO:0000259" key="2">
    <source>
        <dbReference type="Pfam" id="PF26340"/>
    </source>
</evidence>
<dbReference type="RefSeq" id="WP_107570607.1">
    <property type="nucleotide sequence ID" value="NZ_PYYB01000003.1"/>
</dbReference>
<dbReference type="OrthoDB" id="4464809at2"/>
<dbReference type="GO" id="GO:0004519">
    <property type="term" value="F:endonuclease activity"/>
    <property type="evidence" value="ECO:0007669"/>
    <property type="project" value="UniProtKB-KW"/>
</dbReference>
<dbReference type="EMBL" id="PYYB01000003">
    <property type="protein sequence ID" value="PTL55564.1"/>
    <property type="molecule type" value="Genomic_DNA"/>
</dbReference>
<dbReference type="PIRSF" id="PIRSF030850">
    <property type="entry name" value="UCP030850"/>
    <property type="match status" value="1"/>
</dbReference>
<dbReference type="Gene3D" id="1.10.30.50">
    <property type="match status" value="1"/>
</dbReference>